<organism evidence="1 2">
    <name type="scientific">Bacillus salipaludis</name>
    <dbReference type="NCBI Taxonomy" id="2547811"/>
    <lineage>
        <taxon>Bacteria</taxon>
        <taxon>Bacillati</taxon>
        <taxon>Bacillota</taxon>
        <taxon>Bacilli</taxon>
        <taxon>Bacillales</taxon>
        <taxon>Bacillaceae</taxon>
        <taxon>Bacillus</taxon>
    </lineage>
</organism>
<evidence type="ECO:0000313" key="1">
    <source>
        <dbReference type="EMBL" id="MFK9095249.1"/>
    </source>
</evidence>
<accession>A0ABW8RS68</accession>
<proteinExistence type="predicted"/>
<dbReference type="RefSeq" id="WP_406583645.1">
    <property type="nucleotide sequence ID" value="NZ_JBJHQH010000038.1"/>
</dbReference>
<keyword evidence="2" id="KW-1185">Reference proteome</keyword>
<dbReference type="Proteomes" id="UP001623041">
    <property type="component" value="Unassembled WGS sequence"/>
</dbReference>
<dbReference type="EMBL" id="JBJHQH010000038">
    <property type="protein sequence ID" value="MFK9095249.1"/>
    <property type="molecule type" value="Genomic_DNA"/>
</dbReference>
<protein>
    <submittedName>
        <fullName evidence="1">Uncharacterized protein</fullName>
    </submittedName>
</protein>
<comment type="caution">
    <text evidence="1">The sequence shown here is derived from an EMBL/GenBank/DDBJ whole genome shotgun (WGS) entry which is preliminary data.</text>
</comment>
<name>A0ABW8RS68_9BACI</name>
<reference evidence="1 2" key="1">
    <citation type="submission" date="2024-11" db="EMBL/GenBank/DDBJ databases">
        <authorList>
            <person name="Lucas J.A."/>
        </authorList>
    </citation>
    <scope>NUCLEOTIDE SEQUENCE [LARGE SCALE GENOMIC DNA]</scope>
    <source>
        <strain evidence="1 2">Z 5.4</strain>
    </source>
</reference>
<evidence type="ECO:0000313" key="2">
    <source>
        <dbReference type="Proteomes" id="UP001623041"/>
    </source>
</evidence>
<gene>
    <name evidence="1" type="ORF">ACJEBI_27835</name>
</gene>
<sequence>MINPGMALSCEVQGGEEGGNDKELRQYVIIGGNSNTKDKFLLNMVMTG</sequence>